<comment type="caution">
    <text evidence="2">The sequence shown here is derived from an EMBL/GenBank/DDBJ whole genome shotgun (WGS) entry which is preliminary data.</text>
</comment>
<evidence type="ECO:0000313" key="3">
    <source>
        <dbReference type="Proteomes" id="UP000245081"/>
    </source>
</evidence>
<evidence type="ECO:0000313" key="2">
    <source>
        <dbReference type="EMBL" id="GBG13327.1"/>
    </source>
</evidence>
<reference evidence="2 3" key="1">
    <citation type="journal article" date="2018" name="Environ. Microbiol.">
        <title>Isolation and genomic characterization of Novimethylophilus kurashikiensis gen. nov. sp. nov., a new lanthanide-dependent methylotrophic species of Methylophilaceae.</title>
        <authorList>
            <person name="Lv H."/>
            <person name="Sahin N."/>
            <person name="Tani A."/>
        </authorList>
    </citation>
    <scope>NUCLEOTIDE SEQUENCE [LARGE SCALE GENOMIC DNA]</scope>
    <source>
        <strain evidence="2 3">La2-4</strain>
    </source>
</reference>
<evidence type="ECO:0000256" key="1">
    <source>
        <dbReference type="SAM" id="SignalP"/>
    </source>
</evidence>
<name>A0A2R5F4K1_9PROT</name>
<keyword evidence="3" id="KW-1185">Reference proteome</keyword>
<dbReference type="Gene3D" id="3.40.190.10">
    <property type="entry name" value="Periplasmic binding protein-like II"/>
    <property type="match status" value="1"/>
</dbReference>
<accession>A0A2R5F4K1</accession>
<keyword evidence="1" id="KW-0732">Signal</keyword>
<dbReference type="RefSeq" id="WP_227871359.1">
    <property type="nucleotide sequence ID" value="NZ_BDOQ01000003.1"/>
</dbReference>
<feature type="signal peptide" evidence="1">
    <location>
        <begin position="1"/>
        <end position="28"/>
    </location>
</feature>
<dbReference type="SUPFAM" id="SSF53850">
    <property type="entry name" value="Periplasmic binding protein-like II"/>
    <property type="match status" value="1"/>
</dbReference>
<dbReference type="AlphaFoldDB" id="A0A2R5F4K1"/>
<proteinExistence type="predicted"/>
<organism evidence="2 3">
    <name type="scientific">Novimethylophilus kurashikiensis</name>
    <dbReference type="NCBI Taxonomy" id="1825523"/>
    <lineage>
        <taxon>Bacteria</taxon>
        <taxon>Pseudomonadati</taxon>
        <taxon>Pseudomonadota</taxon>
        <taxon>Betaproteobacteria</taxon>
        <taxon>Nitrosomonadales</taxon>
        <taxon>Methylophilaceae</taxon>
        <taxon>Novimethylophilus</taxon>
    </lineage>
</organism>
<feature type="chain" id="PRO_5015333169" description="Phosphate ABC transporter substrate-binding protein" evidence="1">
    <location>
        <begin position="29"/>
        <end position="141"/>
    </location>
</feature>
<dbReference type="Proteomes" id="UP000245081">
    <property type="component" value="Unassembled WGS sequence"/>
</dbReference>
<protein>
    <recommendedName>
        <fullName evidence="4">Phosphate ABC transporter substrate-binding protein</fullName>
    </recommendedName>
</protein>
<dbReference type="EMBL" id="BDOQ01000003">
    <property type="protein sequence ID" value="GBG13327.1"/>
    <property type="molecule type" value="Genomic_DNA"/>
</dbReference>
<evidence type="ECO:0008006" key="4">
    <source>
        <dbReference type="Google" id="ProtNLM"/>
    </source>
</evidence>
<sequence>MNKKRKHCIEARSLLCAASLLVAAGAQADTVVVVGTKSPASNMSKEQVADVFMGRATNFTPLDLPESSPVRDEFYSKVTGKSAAQAKSYWAKLSFTGKGTPPKEVPNSAEVKKEVAENPSLMGYIEKSAVDGSVKVLFTAP</sequence>
<gene>
    <name evidence="2" type="ORF">NMK_0873</name>
</gene>